<accession>A0ABV3TZQ2</accession>
<gene>
    <name evidence="1" type="ORF">AB4875_16530</name>
</gene>
<dbReference type="RefSeq" id="WP_368377217.1">
    <property type="nucleotide sequence ID" value="NZ_JBFRYB010000002.1"/>
</dbReference>
<sequence>MLSKLQQDLVSLRETNADRFDPARFRFIESLLERAATKRGPVQSILENKISAALTSYKADQHAAAAQLESLTEQATGYCAQSSLAMLVGLRELLDQKQVPVDSATSALERTLNEQENLSLAGAMFIADMSTEQDGGVVTGEQRPLKASREMQISQQRHSIVKRVELAIQQGPESPGPLNPQMLAIKALTSMRDLSPQYLSRYINYLDALFWLERAAERPAPAKAAGKPKKAARRK</sequence>
<dbReference type="Proteomes" id="UP001557484">
    <property type="component" value="Unassembled WGS sequence"/>
</dbReference>
<proteinExistence type="predicted"/>
<dbReference type="InterPro" id="IPR021549">
    <property type="entry name" value="DUF2894"/>
</dbReference>
<name>A0ABV3TZQ2_9GAMM</name>
<evidence type="ECO:0000313" key="1">
    <source>
        <dbReference type="EMBL" id="MEX1667103.1"/>
    </source>
</evidence>
<keyword evidence="2" id="KW-1185">Reference proteome</keyword>
<evidence type="ECO:0000313" key="2">
    <source>
        <dbReference type="Proteomes" id="UP001557484"/>
    </source>
</evidence>
<comment type="caution">
    <text evidence="1">The sequence shown here is derived from an EMBL/GenBank/DDBJ whole genome shotgun (WGS) entry which is preliminary data.</text>
</comment>
<dbReference type="EMBL" id="JBFRYB010000002">
    <property type="protein sequence ID" value="MEX1667103.1"/>
    <property type="molecule type" value="Genomic_DNA"/>
</dbReference>
<organism evidence="1 2">
    <name type="scientific">Zhongshania arctica</name>
    <dbReference type="NCBI Taxonomy" id="3238302"/>
    <lineage>
        <taxon>Bacteria</taxon>
        <taxon>Pseudomonadati</taxon>
        <taxon>Pseudomonadota</taxon>
        <taxon>Gammaproteobacteria</taxon>
        <taxon>Cellvibrionales</taxon>
        <taxon>Spongiibacteraceae</taxon>
        <taxon>Zhongshania</taxon>
    </lineage>
</organism>
<protein>
    <submittedName>
        <fullName evidence="1">DUF2894 domain-containing protein</fullName>
    </submittedName>
</protein>
<reference evidence="1 2" key="1">
    <citation type="journal article" date="2011" name="Int. J. Syst. Evol. Microbiol.">
        <title>Zhongshania antarctica gen. nov., sp. nov. and Zhongshania guokunii sp. nov., gammaproteobacteria respectively isolated from coastal attached (fast) ice and surface seawater of the Antarctic.</title>
        <authorList>
            <person name="Li H.J."/>
            <person name="Zhang X.Y."/>
            <person name="Chen C.X."/>
            <person name="Zhang Y.J."/>
            <person name="Gao Z.M."/>
            <person name="Yu Y."/>
            <person name="Chen X.L."/>
            <person name="Chen B."/>
            <person name="Zhang Y.Z."/>
        </authorList>
    </citation>
    <scope>NUCLEOTIDE SEQUENCE [LARGE SCALE GENOMIC DNA]</scope>
    <source>
        <strain evidence="1 2">R06B22</strain>
    </source>
</reference>
<dbReference type="Pfam" id="PF11445">
    <property type="entry name" value="DUF2894"/>
    <property type="match status" value="1"/>
</dbReference>